<feature type="region of interest" description="Disordered" evidence="1">
    <location>
        <begin position="195"/>
        <end position="258"/>
    </location>
</feature>
<feature type="compositionally biased region" description="Basic residues" evidence="1">
    <location>
        <begin position="195"/>
        <end position="205"/>
    </location>
</feature>
<evidence type="ECO:0000313" key="2">
    <source>
        <dbReference type="EMBL" id="PFX32596.1"/>
    </source>
</evidence>
<gene>
    <name evidence="2" type="ORF">AWC38_SpisGene2574</name>
</gene>
<feature type="compositionally biased region" description="Polar residues" evidence="1">
    <location>
        <begin position="208"/>
        <end position="220"/>
    </location>
</feature>
<dbReference type="STRING" id="50429.A0A2B4STC6"/>
<proteinExistence type="predicted"/>
<reference evidence="3" key="1">
    <citation type="journal article" date="2017" name="bioRxiv">
        <title>Comparative analysis of the genomes of Stylophora pistillata and Acropora digitifera provides evidence for extensive differences between species of corals.</title>
        <authorList>
            <person name="Voolstra C.R."/>
            <person name="Li Y."/>
            <person name="Liew Y.J."/>
            <person name="Baumgarten S."/>
            <person name="Zoccola D."/>
            <person name="Flot J.-F."/>
            <person name="Tambutte S."/>
            <person name="Allemand D."/>
            <person name="Aranda M."/>
        </authorList>
    </citation>
    <scope>NUCLEOTIDE SEQUENCE [LARGE SCALE GENOMIC DNA]</scope>
</reference>
<feature type="compositionally biased region" description="Polar residues" evidence="1">
    <location>
        <begin position="235"/>
        <end position="247"/>
    </location>
</feature>
<dbReference type="EMBL" id="LSMT01000021">
    <property type="protein sequence ID" value="PFX32596.1"/>
    <property type="molecule type" value="Genomic_DNA"/>
</dbReference>
<evidence type="ECO:0000256" key="1">
    <source>
        <dbReference type="SAM" id="MobiDB-lite"/>
    </source>
</evidence>
<comment type="caution">
    <text evidence="2">The sequence shown here is derived from an EMBL/GenBank/DDBJ whole genome shotgun (WGS) entry which is preliminary data.</text>
</comment>
<protein>
    <submittedName>
        <fullName evidence="2">Uncharacterized protein</fullName>
    </submittedName>
</protein>
<sequence>MRPTNSYEAKSVVRKAKFNRIRIMIFSAVLCESKPRRPSASEEVPSVVPKIKLYSGRVKALDQERRATTSSLPLLQPKYVKKWRNAMSEAYKLASEIAQRNTQRSKRQYDKKVRNIVLEPGDRVLVGNMSARGGPEKLRSYWENDLYVVVEQKSAGSPVYEVRLEAGTTKRMLHRNLLLPCTYLPVEEDDVRPMTKLHSRQRQRRPPLQNNKPLIQTPRSAGQDDEDDDIPSFPPNQLQAKYPNNTVEHPRTEEQDIQESSYKWYCRHFRGCKT</sequence>
<keyword evidence="3" id="KW-1185">Reference proteome</keyword>
<dbReference type="Proteomes" id="UP000225706">
    <property type="component" value="Unassembled WGS sequence"/>
</dbReference>
<dbReference type="AlphaFoldDB" id="A0A2B4STC6"/>
<name>A0A2B4STC6_STYPI</name>
<evidence type="ECO:0000313" key="3">
    <source>
        <dbReference type="Proteomes" id="UP000225706"/>
    </source>
</evidence>
<dbReference type="OrthoDB" id="5990379at2759"/>
<organism evidence="2 3">
    <name type="scientific">Stylophora pistillata</name>
    <name type="common">Smooth cauliflower coral</name>
    <dbReference type="NCBI Taxonomy" id="50429"/>
    <lineage>
        <taxon>Eukaryota</taxon>
        <taxon>Metazoa</taxon>
        <taxon>Cnidaria</taxon>
        <taxon>Anthozoa</taxon>
        <taxon>Hexacorallia</taxon>
        <taxon>Scleractinia</taxon>
        <taxon>Astrocoeniina</taxon>
        <taxon>Pocilloporidae</taxon>
        <taxon>Stylophora</taxon>
    </lineage>
</organism>
<accession>A0A2B4STC6</accession>